<feature type="region of interest" description="Disordered" evidence="1">
    <location>
        <begin position="201"/>
        <end position="221"/>
    </location>
</feature>
<evidence type="ECO:0000313" key="3">
    <source>
        <dbReference type="Proteomes" id="UP000827092"/>
    </source>
</evidence>
<reference evidence="2 3" key="1">
    <citation type="journal article" date="2022" name="Nat. Ecol. Evol.">
        <title>A masculinizing supergene underlies an exaggerated male reproductive morph in a spider.</title>
        <authorList>
            <person name="Hendrickx F."/>
            <person name="De Corte Z."/>
            <person name="Sonet G."/>
            <person name="Van Belleghem S.M."/>
            <person name="Kostlbacher S."/>
            <person name="Vangestel C."/>
        </authorList>
    </citation>
    <scope>NUCLEOTIDE SEQUENCE [LARGE SCALE GENOMIC DNA]</scope>
    <source>
        <strain evidence="2">W744_W776</strain>
    </source>
</reference>
<dbReference type="AlphaFoldDB" id="A0AAV6UYB6"/>
<feature type="region of interest" description="Disordered" evidence="1">
    <location>
        <begin position="128"/>
        <end position="155"/>
    </location>
</feature>
<comment type="caution">
    <text evidence="2">The sequence shown here is derived from an EMBL/GenBank/DDBJ whole genome shotgun (WGS) entry which is preliminary data.</text>
</comment>
<dbReference type="Proteomes" id="UP000827092">
    <property type="component" value="Unassembled WGS sequence"/>
</dbReference>
<evidence type="ECO:0000256" key="1">
    <source>
        <dbReference type="SAM" id="MobiDB-lite"/>
    </source>
</evidence>
<dbReference type="EMBL" id="JAFNEN010000229">
    <property type="protein sequence ID" value="KAG8188852.1"/>
    <property type="molecule type" value="Genomic_DNA"/>
</dbReference>
<evidence type="ECO:0000313" key="2">
    <source>
        <dbReference type="EMBL" id="KAG8188852.1"/>
    </source>
</evidence>
<proteinExistence type="predicted"/>
<protein>
    <submittedName>
        <fullName evidence="2">Uncharacterized protein</fullName>
    </submittedName>
</protein>
<gene>
    <name evidence="2" type="ORF">JTE90_004662</name>
</gene>
<name>A0AAV6UYB6_9ARAC</name>
<keyword evidence="3" id="KW-1185">Reference proteome</keyword>
<organism evidence="2 3">
    <name type="scientific">Oedothorax gibbosus</name>
    <dbReference type="NCBI Taxonomy" id="931172"/>
    <lineage>
        <taxon>Eukaryota</taxon>
        <taxon>Metazoa</taxon>
        <taxon>Ecdysozoa</taxon>
        <taxon>Arthropoda</taxon>
        <taxon>Chelicerata</taxon>
        <taxon>Arachnida</taxon>
        <taxon>Araneae</taxon>
        <taxon>Araneomorphae</taxon>
        <taxon>Entelegynae</taxon>
        <taxon>Araneoidea</taxon>
        <taxon>Linyphiidae</taxon>
        <taxon>Erigoninae</taxon>
        <taxon>Oedothorax</taxon>
    </lineage>
</organism>
<accession>A0AAV6UYB6</accession>
<sequence>MMKTQFDKFLEVLTRGHNELLVSVEIPIDFACHGQNAHVYDFLKLVHKSGSCAKSRARNPRCPILHGTSISMQPGHGICDRGCQRELSFWKKEWVEKYEHGTQNGVSTSNAASTVPHRADHTAVWAENPSRESIKTEEKDAHRSNDRLGRRRGNRCPLGSVDQNLLFLRDRLPRGVTTKSYRGRGHFQSDDFAGTTLVEKRRVSHPPPPKTKTPTFSEVHSENRAHVGGLRERRFQTDFDTLRRDKLSRTTLTEGTNMIVEQQGAILLWLLAL</sequence>
<feature type="compositionally biased region" description="Basic and acidic residues" evidence="1">
    <location>
        <begin position="129"/>
        <end position="148"/>
    </location>
</feature>